<dbReference type="RefSeq" id="WP_079291758.1">
    <property type="nucleotide sequence ID" value="NZ_MWPS01000046.1"/>
</dbReference>
<protein>
    <recommendedName>
        <fullName evidence="3">N-acetyltransferase domain-containing protein</fullName>
    </recommendedName>
</protein>
<evidence type="ECO:0000313" key="1">
    <source>
        <dbReference type="EMBL" id="OPG14951.1"/>
    </source>
</evidence>
<dbReference type="AlphaFoldDB" id="A0A1V4EPX3"/>
<keyword evidence="2" id="KW-1185">Reference proteome</keyword>
<comment type="caution">
    <text evidence="1">The sequence shown here is derived from an EMBL/GenBank/DDBJ whole genome shotgun (WGS) entry which is preliminary data.</text>
</comment>
<dbReference type="InterPro" id="IPR016181">
    <property type="entry name" value="Acyl_CoA_acyltransferase"/>
</dbReference>
<name>A0A1V4EPX3_9BACL</name>
<evidence type="ECO:0000313" key="2">
    <source>
        <dbReference type="Proteomes" id="UP000190229"/>
    </source>
</evidence>
<evidence type="ECO:0008006" key="3">
    <source>
        <dbReference type="Google" id="ProtNLM"/>
    </source>
</evidence>
<dbReference type="SUPFAM" id="SSF55729">
    <property type="entry name" value="Acyl-CoA N-acyltransferases (Nat)"/>
    <property type="match status" value="1"/>
</dbReference>
<organism evidence="1 2">
    <name type="scientific">Ferroacidibacillus organovorans</name>
    <dbReference type="NCBI Taxonomy" id="1765683"/>
    <lineage>
        <taxon>Bacteria</taxon>
        <taxon>Bacillati</taxon>
        <taxon>Bacillota</taxon>
        <taxon>Bacilli</taxon>
        <taxon>Bacillales</taxon>
        <taxon>Alicyclobacillaceae</taxon>
        <taxon>Ferroacidibacillus</taxon>
    </lineage>
</organism>
<dbReference type="Proteomes" id="UP000190229">
    <property type="component" value="Unassembled WGS sequence"/>
</dbReference>
<proteinExistence type="predicted"/>
<dbReference type="EMBL" id="MWPS01000046">
    <property type="protein sequence ID" value="OPG14951.1"/>
    <property type="molecule type" value="Genomic_DNA"/>
</dbReference>
<accession>A0A1V4EPX3</accession>
<reference evidence="1 2" key="1">
    <citation type="submission" date="2017-02" db="EMBL/GenBank/DDBJ databases">
        <title>Draft genome of Acidibacillus ferrooxidans Huett2.</title>
        <authorList>
            <person name="Schopf S."/>
        </authorList>
    </citation>
    <scope>NUCLEOTIDE SEQUENCE [LARGE SCALE GENOMIC DNA]</scope>
    <source>
        <strain evidence="1 2">Huett2</strain>
    </source>
</reference>
<sequence>MIKITKKSHAISRHLRPFQLHDARALYQQCVDFYGGVIPDSVRRYEWPFCDEFAALDYGVSLLANTVDDLPGAYAYVDDDDHCIALVSVSFYERRDRSVLLGTYLTPRIRQKGFHRTVKTALFTQLAEHVDTYYCIVSAANPYAIRALLQMAAEQISEQAVICAIPLRIQLEHALQQPAALFRLEPRQWTDCSAK</sequence>
<gene>
    <name evidence="1" type="ORF">B2M26_14010</name>
</gene>
<dbReference type="Gene3D" id="3.40.630.30">
    <property type="match status" value="1"/>
</dbReference>